<organism evidence="2 3">
    <name type="scientific">Tetragenococcus halophilus subsp. halophilus</name>
    <dbReference type="NCBI Taxonomy" id="1513897"/>
    <lineage>
        <taxon>Bacteria</taxon>
        <taxon>Bacillati</taxon>
        <taxon>Bacillota</taxon>
        <taxon>Bacilli</taxon>
        <taxon>Lactobacillales</taxon>
        <taxon>Enterococcaceae</taxon>
        <taxon>Tetragenococcus</taxon>
    </lineage>
</organism>
<feature type="transmembrane region" description="Helical" evidence="1">
    <location>
        <begin position="135"/>
        <end position="155"/>
    </location>
</feature>
<dbReference type="InterPro" id="IPR050303">
    <property type="entry name" value="GatZ_KbaZ_carbometab"/>
</dbReference>
<gene>
    <name evidence="2" type="ORF">TEHN7118_0652</name>
</gene>
<dbReference type="PANTHER" id="PTHR32502:SF26">
    <property type="entry name" value="PHOSPHOTRANSFERASE SYSTEM SUGAR-SPECIFIC EIID COMPONENT"/>
    <property type="match status" value="1"/>
</dbReference>
<proteinExistence type="predicted"/>
<dbReference type="InterPro" id="IPR004704">
    <property type="entry name" value="PTS_IID_man"/>
</dbReference>
<dbReference type="AlphaFoldDB" id="A0A2H6CS83"/>
<evidence type="ECO:0008006" key="4">
    <source>
        <dbReference type="Google" id="ProtNLM"/>
    </source>
</evidence>
<name>A0A2H6CS83_TETHA</name>
<feature type="transmembrane region" description="Helical" evidence="1">
    <location>
        <begin position="248"/>
        <end position="265"/>
    </location>
</feature>
<dbReference type="Proteomes" id="UP000236214">
    <property type="component" value="Unassembled WGS sequence"/>
</dbReference>
<dbReference type="Pfam" id="PF03613">
    <property type="entry name" value="EIID-AGA"/>
    <property type="match status" value="1"/>
</dbReference>
<protein>
    <recommendedName>
        <fullName evidence="4">PTS fructose transporter subunit IID</fullName>
    </recommendedName>
</protein>
<evidence type="ECO:0000313" key="2">
    <source>
        <dbReference type="EMBL" id="GBD67846.1"/>
    </source>
</evidence>
<sequence length="266" mass="29530">MKNNLVTKKDLFQASYRWLLASQICWNYERMMSTGYLYTMLPFLKKKYGHDENQLKEIMETHNQFFNTNPMVGHIILGIDMAIEEQEGMEAKEVITGIKAGLMGPFAGVGDTIFGVLIPTICGSIAAYMGRQGNVTGVIIWVLVNVAVIVGRMFLMPFGYRQGLKLVNEFSDKLNALTDAAILLGITVVGALIPTVVTADVSFVYQSGEVELELQEILDQIMPALIPAALVGLVYWLLGRKKMSSTKAILLVMLLSILLYNLNILE</sequence>
<dbReference type="PANTHER" id="PTHR32502">
    <property type="entry name" value="N-ACETYLGALACTOSAMINE PERMEASE II COMPONENT-RELATED"/>
    <property type="match status" value="1"/>
</dbReference>
<reference evidence="2 3" key="1">
    <citation type="submission" date="2016-05" db="EMBL/GenBank/DDBJ databases">
        <title>Whole genome sequencing of Tetragenococcus halophilus subsp. halophilus NISL 7118.</title>
        <authorList>
            <person name="Shiwa Y."/>
            <person name="Nishimura I."/>
            <person name="Yoshikawa H."/>
            <person name="Koyama Y."/>
            <person name="Oguma T."/>
        </authorList>
    </citation>
    <scope>NUCLEOTIDE SEQUENCE [LARGE SCALE GENOMIC DNA]</scope>
    <source>
        <strain evidence="2 3">NISL 7118</strain>
    </source>
</reference>
<dbReference type="EMBL" id="BDEC01000025">
    <property type="protein sequence ID" value="GBD67846.1"/>
    <property type="molecule type" value="Genomic_DNA"/>
</dbReference>
<feature type="transmembrane region" description="Helical" evidence="1">
    <location>
        <begin position="217"/>
        <end position="236"/>
    </location>
</feature>
<dbReference type="GO" id="GO:0005886">
    <property type="term" value="C:plasma membrane"/>
    <property type="evidence" value="ECO:0007669"/>
    <property type="project" value="TreeGrafter"/>
</dbReference>
<keyword evidence="1" id="KW-1133">Transmembrane helix</keyword>
<dbReference type="GO" id="GO:0009401">
    <property type="term" value="P:phosphoenolpyruvate-dependent sugar phosphotransferase system"/>
    <property type="evidence" value="ECO:0007669"/>
    <property type="project" value="InterPro"/>
</dbReference>
<keyword evidence="3" id="KW-1185">Reference proteome</keyword>
<keyword evidence="1" id="KW-0472">Membrane</keyword>
<dbReference type="PROSITE" id="PS51108">
    <property type="entry name" value="PTS_EIID"/>
    <property type="match status" value="1"/>
</dbReference>
<keyword evidence="1" id="KW-0812">Transmembrane</keyword>
<evidence type="ECO:0000313" key="3">
    <source>
        <dbReference type="Proteomes" id="UP000236214"/>
    </source>
</evidence>
<feature type="transmembrane region" description="Helical" evidence="1">
    <location>
        <begin position="176"/>
        <end position="197"/>
    </location>
</feature>
<evidence type="ECO:0000256" key="1">
    <source>
        <dbReference type="SAM" id="Phobius"/>
    </source>
</evidence>
<feature type="transmembrane region" description="Helical" evidence="1">
    <location>
        <begin position="106"/>
        <end position="129"/>
    </location>
</feature>
<comment type="caution">
    <text evidence="2">The sequence shown here is derived from an EMBL/GenBank/DDBJ whole genome shotgun (WGS) entry which is preliminary data.</text>
</comment>
<accession>A0A2H6CS83</accession>